<dbReference type="PANTHER" id="PTHR11066:SF34">
    <property type="entry name" value="ACYL-COENZYME A THIOESTERASE 8"/>
    <property type="match status" value="1"/>
</dbReference>
<dbReference type="GO" id="GO:0006637">
    <property type="term" value="P:acyl-CoA metabolic process"/>
    <property type="evidence" value="ECO:0007669"/>
    <property type="project" value="InterPro"/>
</dbReference>
<gene>
    <name evidence="7" type="ORF">METZ01_LOCUS16277</name>
</gene>
<feature type="domain" description="Acyl-CoA thioesterase 2 C-terminal" evidence="5">
    <location>
        <begin position="176"/>
        <end position="280"/>
    </location>
</feature>
<evidence type="ECO:0008006" key="8">
    <source>
        <dbReference type="Google" id="ProtNLM"/>
    </source>
</evidence>
<feature type="non-terminal residue" evidence="7">
    <location>
        <position position="1"/>
    </location>
</feature>
<protein>
    <recommendedName>
        <fullName evidence="8">Acyl-CoA thioesterase II domain-containing protein</fullName>
    </recommendedName>
</protein>
<dbReference type="Pfam" id="PF02551">
    <property type="entry name" value="Acyl_CoA_thio"/>
    <property type="match status" value="1"/>
</dbReference>
<evidence type="ECO:0000259" key="6">
    <source>
        <dbReference type="Pfam" id="PF13622"/>
    </source>
</evidence>
<feature type="domain" description="Acyl-CoA thioesterase-like N-terminal HotDog" evidence="6">
    <location>
        <begin position="30"/>
        <end position="107"/>
    </location>
</feature>
<dbReference type="AlphaFoldDB" id="A0A381PD69"/>
<evidence type="ECO:0000256" key="1">
    <source>
        <dbReference type="ARBA" id="ARBA00006538"/>
    </source>
</evidence>
<dbReference type="SUPFAM" id="SSF54637">
    <property type="entry name" value="Thioesterase/thiol ester dehydrase-isomerase"/>
    <property type="match status" value="2"/>
</dbReference>
<name>A0A381PD69_9ZZZZ</name>
<reference evidence="7" key="1">
    <citation type="submission" date="2018-05" db="EMBL/GenBank/DDBJ databases">
        <authorList>
            <person name="Lanie J.A."/>
            <person name="Ng W.-L."/>
            <person name="Kazmierczak K.M."/>
            <person name="Andrzejewski T.M."/>
            <person name="Davidsen T.M."/>
            <person name="Wayne K.J."/>
            <person name="Tettelin H."/>
            <person name="Glass J.I."/>
            <person name="Rusch D."/>
            <person name="Podicherti R."/>
            <person name="Tsui H.-C.T."/>
            <person name="Winkler M.E."/>
        </authorList>
    </citation>
    <scope>NUCLEOTIDE SEQUENCE</scope>
</reference>
<evidence type="ECO:0000256" key="3">
    <source>
        <dbReference type="ARBA" id="ARBA00022801"/>
    </source>
</evidence>
<dbReference type="GO" id="GO:0047617">
    <property type="term" value="F:fatty acyl-CoA hydrolase activity"/>
    <property type="evidence" value="ECO:0007669"/>
    <property type="project" value="InterPro"/>
</dbReference>
<dbReference type="InterPro" id="IPR029069">
    <property type="entry name" value="HotDog_dom_sf"/>
</dbReference>
<dbReference type="Pfam" id="PF13622">
    <property type="entry name" value="4HBT_3"/>
    <property type="match status" value="1"/>
</dbReference>
<evidence type="ECO:0000313" key="7">
    <source>
        <dbReference type="EMBL" id="SUZ63423.1"/>
    </source>
</evidence>
<comment type="subunit">
    <text evidence="2">Homotetramer.</text>
</comment>
<keyword evidence="3" id="KW-0378">Hydrolase</keyword>
<organism evidence="7">
    <name type="scientific">marine metagenome</name>
    <dbReference type="NCBI Taxonomy" id="408172"/>
    <lineage>
        <taxon>unclassified sequences</taxon>
        <taxon>metagenomes</taxon>
        <taxon>ecological metagenomes</taxon>
    </lineage>
</organism>
<dbReference type="FunFam" id="2.40.160.210:FF:000001">
    <property type="entry name" value="Acyl-CoA thioesterase II"/>
    <property type="match status" value="1"/>
</dbReference>
<dbReference type="GO" id="GO:0009062">
    <property type="term" value="P:fatty acid catabolic process"/>
    <property type="evidence" value="ECO:0007669"/>
    <property type="project" value="TreeGrafter"/>
</dbReference>
<evidence type="ECO:0000256" key="4">
    <source>
        <dbReference type="ARBA" id="ARBA00023098"/>
    </source>
</evidence>
<dbReference type="PANTHER" id="PTHR11066">
    <property type="entry name" value="ACYL-COA THIOESTERASE"/>
    <property type="match status" value="1"/>
</dbReference>
<evidence type="ECO:0000259" key="5">
    <source>
        <dbReference type="Pfam" id="PF02551"/>
    </source>
</evidence>
<sequence length="287" mass="33046">VDIKEILSIITLKKLDENKFEGKNYQTIWGRVFGGQVLGQSLHAAYQTVPDDRIAHSMHGYFILPGDINIPIIYEVDKIRNGGSFTTRRVVAFQNNKAIFNMAASFQKKEKGFNHQISMPNVLMPDLLLTDLQQAENHKDDFPDRYKMYLKAHPEIFEFKPVEKPIFLQKKNQDPKSHFWFRLKDTIEKPLPIHHQLLAFASDYGLLATSTLPHRKEISSSLAYYASLDHALWFHRDFSINDWLLYDVESPSASNSRGFSRGNIFNIDGKMIASVTQEGLVRKYVSP</sequence>
<dbReference type="Gene3D" id="2.40.160.210">
    <property type="entry name" value="Acyl-CoA thioesterase, double hotdog domain"/>
    <property type="match status" value="1"/>
</dbReference>
<evidence type="ECO:0000256" key="2">
    <source>
        <dbReference type="ARBA" id="ARBA00011881"/>
    </source>
</evidence>
<keyword evidence="4" id="KW-0443">Lipid metabolism</keyword>
<dbReference type="InterPro" id="IPR025652">
    <property type="entry name" value="TesB_C"/>
</dbReference>
<dbReference type="InterPro" id="IPR003703">
    <property type="entry name" value="Acyl_CoA_thio"/>
</dbReference>
<dbReference type="InterPro" id="IPR049449">
    <property type="entry name" value="TesB_ACOT8-like_N"/>
</dbReference>
<comment type="similarity">
    <text evidence="1">Belongs to the C/M/P thioester hydrolase family.</text>
</comment>
<dbReference type="CDD" id="cd03444">
    <property type="entry name" value="Thioesterase_II_repeat1"/>
    <property type="match status" value="1"/>
</dbReference>
<dbReference type="InterPro" id="IPR042171">
    <property type="entry name" value="Acyl-CoA_hotdog"/>
</dbReference>
<accession>A0A381PD69</accession>
<dbReference type="CDD" id="cd03445">
    <property type="entry name" value="Thioesterase_II_repeat2"/>
    <property type="match status" value="1"/>
</dbReference>
<proteinExistence type="inferred from homology"/>
<dbReference type="EMBL" id="UINC01000916">
    <property type="protein sequence ID" value="SUZ63423.1"/>
    <property type="molecule type" value="Genomic_DNA"/>
</dbReference>